<evidence type="ECO:0000313" key="2">
    <source>
        <dbReference type="EMBL" id="CAI5456225.1"/>
    </source>
</evidence>
<evidence type="ECO:0000256" key="1">
    <source>
        <dbReference type="SAM" id="SignalP"/>
    </source>
</evidence>
<evidence type="ECO:0008006" key="4">
    <source>
        <dbReference type="Google" id="ProtNLM"/>
    </source>
</evidence>
<dbReference type="OrthoDB" id="5815942at2759"/>
<dbReference type="Proteomes" id="UP001152747">
    <property type="component" value="Unassembled WGS sequence"/>
</dbReference>
<name>A0A9P1J5V8_9PELO</name>
<evidence type="ECO:0000313" key="3">
    <source>
        <dbReference type="Proteomes" id="UP001152747"/>
    </source>
</evidence>
<keyword evidence="1" id="KW-0732">Signal</keyword>
<organism evidence="2 3">
    <name type="scientific">Caenorhabditis angaria</name>
    <dbReference type="NCBI Taxonomy" id="860376"/>
    <lineage>
        <taxon>Eukaryota</taxon>
        <taxon>Metazoa</taxon>
        <taxon>Ecdysozoa</taxon>
        <taxon>Nematoda</taxon>
        <taxon>Chromadorea</taxon>
        <taxon>Rhabditida</taxon>
        <taxon>Rhabditina</taxon>
        <taxon>Rhabditomorpha</taxon>
        <taxon>Rhabditoidea</taxon>
        <taxon>Rhabditidae</taxon>
        <taxon>Peloderinae</taxon>
        <taxon>Caenorhabditis</taxon>
    </lineage>
</organism>
<accession>A0A9P1J5V8</accession>
<comment type="caution">
    <text evidence="2">The sequence shown here is derived from an EMBL/GenBank/DDBJ whole genome shotgun (WGS) entry which is preliminary data.</text>
</comment>
<sequence length="505" mass="54460">MLFKTGILLLLIFTTGVQSACNCFQTTETTGKSASLNNAFDTSSFNACYLVPCGFIAYSGDDTVGWSSISITWNTVTDSTAALTIYDGTNETATVIATVKPGSSPSPVTANFQSSTPRIFVKYTQTITTSGNIYYGTVQAAGGLAVPTTPGTTTVAPSTRTYIPGTFTRDPQLISHDILIVVNPKNPNGLTGLTALNTLVGQFVDQLAITSSNSTFSQSRLALATVTPYSPYSSIQGTIWGLTAASLKASLPQAGISVDGDINSALKTLLTTAFNVDDSISATRTNVQRTILLFTADWPSAATLDDTVKNAFLAKGVNLGVISYNLADVTPLNDVSRWYNFRNLASTDLTAVAQFVNPFFFNDKSVTNYWCPLGAIANSTSPGYTYFQEPSNYNGPCSVNPGVACTTAWTTAYDWQSALYCNFQDSTYTYTNANPGNVLTVTVFYELEVEKDYLRFYADDVEIESFTGVDVYSSTFQTTATTLRARFTTDNQAVYRGFYVQIQQS</sequence>
<proteinExistence type="predicted"/>
<dbReference type="PANTHER" id="PTHR21690">
    <property type="entry name" value="CUB DOMAIN-CONTAINING PROTEIN-RELATED"/>
    <property type="match status" value="1"/>
</dbReference>
<gene>
    <name evidence="2" type="ORF">CAMP_LOCUS18862</name>
</gene>
<dbReference type="AlphaFoldDB" id="A0A9P1J5V8"/>
<feature type="signal peptide" evidence="1">
    <location>
        <begin position="1"/>
        <end position="19"/>
    </location>
</feature>
<feature type="chain" id="PRO_5040294689" description="VWFA domain-containing protein" evidence="1">
    <location>
        <begin position="20"/>
        <end position="505"/>
    </location>
</feature>
<keyword evidence="3" id="KW-1185">Reference proteome</keyword>
<dbReference type="EMBL" id="CANHGI010000006">
    <property type="protein sequence ID" value="CAI5456225.1"/>
    <property type="molecule type" value="Genomic_DNA"/>
</dbReference>
<reference evidence="2" key="1">
    <citation type="submission" date="2022-11" db="EMBL/GenBank/DDBJ databases">
        <authorList>
            <person name="Kikuchi T."/>
        </authorList>
    </citation>
    <scope>NUCLEOTIDE SEQUENCE</scope>
    <source>
        <strain evidence="2">PS1010</strain>
    </source>
</reference>
<dbReference type="PANTHER" id="PTHR21690:SF2">
    <property type="entry name" value="CUB DOMAIN-CONTAINING PROTEIN-RELATED"/>
    <property type="match status" value="1"/>
</dbReference>
<protein>
    <recommendedName>
        <fullName evidence="4">VWFA domain-containing protein</fullName>
    </recommendedName>
</protein>